<dbReference type="KEGG" id="tmar:MARIT_0410"/>
<dbReference type="RefSeq" id="WP_024740112.1">
    <property type="nucleotide sequence ID" value="NZ_BAUG01000003.1"/>
</dbReference>
<dbReference type="Proteomes" id="UP000231564">
    <property type="component" value="Chromosome MARIT"/>
</dbReference>
<dbReference type="EMBL" id="LT634361">
    <property type="protein sequence ID" value="SFZ80314.1"/>
    <property type="molecule type" value="Genomic_DNA"/>
</dbReference>
<proteinExistence type="predicted"/>
<reference evidence="1 2" key="1">
    <citation type="submission" date="2016-11" db="EMBL/GenBank/DDBJ databases">
        <authorList>
            <person name="Jaros S."/>
            <person name="Januszkiewicz K."/>
            <person name="Wedrychowicz H."/>
        </authorList>
    </citation>
    <scope>NUCLEOTIDE SEQUENCE [LARGE SCALE GENOMIC DNA]</scope>
    <source>
        <strain evidence="1">NCIMB 2154T</strain>
    </source>
</reference>
<accession>A0A2H1E7F4</accession>
<evidence type="ECO:0000313" key="2">
    <source>
        <dbReference type="Proteomes" id="UP000231564"/>
    </source>
</evidence>
<dbReference type="AlphaFoldDB" id="A0A2H1E7F4"/>
<organism evidence="1 2">
    <name type="scientific">Tenacibaculum maritimum NCIMB 2154</name>
    <dbReference type="NCBI Taxonomy" id="1349785"/>
    <lineage>
        <taxon>Bacteria</taxon>
        <taxon>Pseudomonadati</taxon>
        <taxon>Bacteroidota</taxon>
        <taxon>Flavobacteriia</taxon>
        <taxon>Flavobacteriales</taxon>
        <taxon>Flavobacteriaceae</taxon>
        <taxon>Tenacibaculum</taxon>
    </lineage>
</organism>
<protein>
    <submittedName>
        <fullName evidence="1">Uncharacterized protein</fullName>
    </submittedName>
</protein>
<gene>
    <name evidence="1" type="ORF">MARIT_0410</name>
</gene>
<evidence type="ECO:0000313" key="1">
    <source>
        <dbReference type="EMBL" id="SFZ80314.1"/>
    </source>
</evidence>
<sequence>MFKKSLYFIGYYVLIFVMISHTSCISLDPEPCDTPIERTIGLNGGFSITPLKDNYNIGDKIKLLLVVDNVAKLQLEDGEFKLYEKTNEEMAKIYGGLEDHQDLAHLIAKSINLIDVRFGGTHSFGYVLRYDFNLKKYILELEITLKTKRAYSLSDFSYTLLLGRKSNRAGYDCHYYEHKVVVKLDSIISFRVD</sequence>
<name>A0A2H1E7F4_9FLAO</name>
<dbReference type="GeneID" id="47722012"/>
<keyword evidence="2" id="KW-1185">Reference proteome</keyword>
<dbReference type="OrthoDB" id="9956989at2"/>